<dbReference type="EMBL" id="BGPR01125575">
    <property type="protein sequence ID" value="GBN32551.1"/>
    <property type="molecule type" value="Genomic_DNA"/>
</dbReference>
<dbReference type="Pfam" id="PF14529">
    <property type="entry name" value="Exo_endo_phos_2"/>
    <property type="match status" value="1"/>
</dbReference>
<evidence type="ECO:0000313" key="3">
    <source>
        <dbReference type="EMBL" id="GBN32551.1"/>
    </source>
</evidence>
<evidence type="ECO:0000313" key="2">
    <source>
        <dbReference type="EMBL" id="GBN32545.1"/>
    </source>
</evidence>
<keyword evidence="4" id="KW-1185">Reference proteome</keyword>
<accession>A0A4Y2MZI2</accession>
<dbReference type="Gene3D" id="3.60.10.10">
    <property type="entry name" value="Endonuclease/exonuclease/phosphatase"/>
    <property type="match status" value="1"/>
</dbReference>
<dbReference type="InterPro" id="IPR005135">
    <property type="entry name" value="Endo/exonuclease/phosphatase"/>
</dbReference>
<proteinExistence type="predicted"/>
<dbReference type="InterPro" id="IPR036691">
    <property type="entry name" value="Endo/exonu/phosph_ase_sf"/>
</dbReference>
<dbReference type="Proteomes" id="UP000499080">
    <property type="component" value="Unassembled WGS sequence"/>
</dbReference>
<dbReference type="EMBL" id="BGPR01125574">
    <property type="protein sequence ID" value="GBN32545.1"/>
    <property type="molecule type" value="Genomic_DNA"/>
</dbReference>
<organism evidence="3 4">
    <name type="scientific">Araneus ventricosus</name>
    <name type="common">Orbweaver spider</name>
    <name type="synonym">Epeira ventricosa</name>
    <dbReference type="NCBI Taxonomy" id="182803"/>
    <lineage>
        <taxon>Eukaryota</taxon>
        <taxon>Metazoa</taxon>
        <taxon>Ecdysozoa</taxon>
        <taxon>Arthropoda</taxon>
        <taxon>Chelicerata</taxon>
        <taxon>Arachnida</taxon>
        <taxon>Araneae</taxon>
        <taxon>Araneomorphae</taxon>
        <taxon>Entelegynae</taxon>
        <taxon>Araneoidea</taxon>
        <taxon>Araneidae</taxon>
        <taxon>Araneus</taxon>
    </lineage>
</organism>
<evidence type="ECO:0000259" key="1">
    <source>
        <dbReference type="Pfam" id="PF14529"/>
    </source>
</evidence>
<dbReference type="OrthoDB" id="6432697at2759"/>
<dbReference type="AlphaFoldDB" id="A0A4Y2MZI2"/>
<reference evidence="3 4" key="1">
    <citation type="journal article" date="2019" name="Sci. Rep.">
        <title>Orb-weaving spider Araneus ventricosus genome elucidates the spidroin gene catalogue.</title>
        <authorList>
            <person name="Kono N."/>
            <person name="Nakamura H."/>
            <person name="Ohtoshi R."/>
            <person name="Moran D.A.P."/>
            <person name="Shinohara A."/>
            <person name="Yoshida Y."/>
            <person name="Fujiwara M."/>
            <person name="Mori M."/>
            <person name="Tomita M."/>
            <person name="Arakawa K."/>
        </authorList>
    </citation>
    <scope>NUCLEOTIDE SEQUENCE [LARGE SCALE GENOMIC DNA]</scope>
</reference>
<gene>
    <name evidence="2" type="ORF">AVEN_232068_1</name>
    <name evidence="3" type="ORF">AVEN_251631_1</name>
</gene>
<name>A0A4Y2MZI2_ARAVE</name>
<dbReference type="GO" id="GO:0003824">
    <property type="term" value="F:catalytic activity"/>
    <property type="evidence" value="ECO:0007669"/>
    <property type="project" value="InterPro"/>
</dbReference>
<evidence type="ECO:0000313" key="4">
    <source>
        <dbReference type="Proteomes" id="UP000499080"/>
    </source>
</evidence>
<feature type="domain" description="Endonuclease/exonuclease/phosphatase" evidence="1">
    <location>
        <begin position="76"/>
        <end position="170"/>
    </location>
</feature>
<protein>
    <recommendedName>
        <fullName evidence="1">Endonuclease/exonuclease/phosphatase domain-containing protein</fullName>
    </recommendedName>
</protein>
<comment type="caution">
    <text evidence="3">The sequence shown here is derived from an EMBL/GenBank/DDBJ whole genome shotgun (WGS) entry which is preliminary data.</text>
</comment>
<dbReference type="SUPFAM" id="SSF56219">
    <property type="entry name" value="DNase I-like"/>
    <property type="match status" value="1"/>
</dbReference>
<sequence length="190" mass="21879">MESENIDIALVQEPHSFKGTLPGFPSSYRIFYCQNFETAKAAIIVRNINISTFLDLNYLDYNLVTVRMTIDKLSYFFVSYYFEPFKNIDSDLQKINQVFSNTPTNRLVWAMDANSESETWYSLSSDSRGTKLTEFISSHNLFVINRLSAAAFSAHKKRSAIALRRTQTVNNKKVMRADEFSEFSTSGVRR</sequence>